<accession>A0ABW4NZW9</accession>
<gene>
    <name evidence="1" type="ORF">ACFSJG_06010</name>
</gene>
<organism evidence="1 2">
    <name type="scientific">Rhodococcus gannanensis</name>
    <dbReference type="NCBI Taxonomy" id="1960308"/>
    <lineage>
        <taxon>Bacteria</taxon>
        <taxon>Bacillati</taxon>
        <taxon>Actinomycetota</taxon>
        <taxon>Actinomycetes</taxon>
        <taxon>Mycobacteriales</taxon>
        <taxon>Nocardiaceae</taxon>
        <taxon>Rhodococcus</taxon>
    </lineage>
</organism>
<reference evidence="2" key="1">
    <citation type="journal article" date="2019" name="Int. J. Syst. Evol. Microbiol.">
        <title>The Global Catalogue of Microorganisms (GCM) 10K type strain sequencing project: providing services to taxonomists for standard genome sequencing and annotation.</title>
        <authorList>
            <consortium name="The Broad Institute Genomics Platform"/>
            <consortium name="The Broad Institute Genome Sequencing Center for Infectious Disease"/>
            <person name="Wu L."/>
            <person name="Ma J."/>
        </authorList>
    </citation>
    <scope>NUCLEOTIDE SEQUENCE [LARGE SCALE GENOMIC DNA]</scope>
    <source>
        <strain evidence="2">DT72</strain>
    </source>
</reference>
<dbReference type="Proteomes" id="UP001597286">
    <property type="component" value="Unassembled WGS sequence"/>
</dbReference>
<proteinExistence type="predicted"/>
<evidence type="ECO:0000313" key="1">
    <source>
        <dbReference type="EMBL" id="MFD1811763.1"/>
    </source>
</evidence>
<dbReference type="RefSeq" id="WP_378484306.1">
    <property type="nucleotide sequence ID" value="NZ_JBHUFB010000008.1"/>
</dbReference>
<protein>
    <submittedName>
        <fullName evidence="1">Uncharacterized protein</fullName>
    </submittedName>
</protein>
<keyword evidence="2" id="KW-1185">Reference proteome</keyword>
<dbReference type="EMBL" id="JBHUFB010000008">
    <property type="protein sequence ID" value="MFD1811763.1"/>
    <property type="molecule type" value="Genomic_DNA"/>
</dbReference>
<name>A0ABW4NZW9_9NOCA</name>
<sequence>MSDLEVDPQVLVQAAAGINAITDSLAELGIGETASMGRGFSLLSLSPLEAGGHDVQASFEEFVERWSWGVRHLVQAANSIARTLDLNAGRYHDMEQTAETMFKTAWTDIFGNPHLSSEEIADRDWGETLADNPINNVVNADYSADSFADAYQSIQGNAATAADAVTGDGGEPQ</sequence>
<comment type="caution">
    <text evidence="1">The sequence shown here is derived from an EMBL/GenBank/DDBJ whole genome shotgun (WGS) entry which is preliminary data.</text>
</comment>
<evidence type="ECO:0000313" key="2">
    <source>
        <dbReference type="Proteomes" id="UP001597286"/>
    </source>
</evidence>